<feature type="region of interest" description="Disordered" evidence="10">
    <location>
        <begin position="39"/>
        <end position="61"/>
    </location>
</feature>
<keyword evidence="4" id="KW-0133">Cell shape</keyword>
<evidence type="ECO:0000256" key="6">
    <source>
        <dbReference type="ARBA" id="ARBA00023316"/>
    </source>
</evidence>
<organism evidence="12 13">
    <name type="scientific">Zavarzinia compransoris</name>
    <dbReference type="NCBI Taxonomy" id="1264899"/>
    <lineage>
        <taxon>Bacteria</taxon>
        <taxon>Pseudomonadati</taxon>
        <taxon>Pseudomonadota</taxon>
        <taxon>Alphaproteobacteria</taxon>
        <taxon>Rhodospirillales</taxon>
        <taxon>Zavarziniaceae</taxon>
        <taxon>Zavarzinia</taxon>
    </lineage>
</organism>
<evidence type="ECO:0000256" key="3">
    <source>
        <dbReference type="ARBA" id="ARBA00022801"/>
    </source>
</evidence>
<keyword evidence="5" id="KW-0573">Peptidoglycan synthesis</keyword>
<dbReference type="InterPro" id="IPR001967">
    <property type="entry name" value="Peptidase_S11_N"/>
</dbReference>
<feature type="domain" description="Peptidase S11 D-alanyl-D-alanine carboxypeptidase A N-terminal" evidence="11">
    <location>
        <begin position="147"/>
        <end position="365"/>
    </location>
</feature>
<evidence type="ECO:0000256" key="2">
    <source>
        <dbReference type="ARBA" id="ARBA00022729"/>
    </source>
</evidence>
<evidence type="ECO:0000259" key="11">
    <source>
        <dbReference type="Pfam" id="PF00768"/>
    </source>
</evidence>
<dbReference type="InterPro" id="IPR018044">
    <property type="entry name" value="Peptidase_S11"/>
</dbReference>
<keyword evidence="3" id="KW-0378">Hydrolase</keyword>
<feature type="binding site" evidence="8">
    <location>
        <position position="336"/>
    </location>
    <ligand>
        <name>substrate</name>
    </ligand>
</feature>
<dbReference type="GO" id="GO:0008360">
    <property type="term" value="P:regulation of cell shape"/>
    <property type="evidence" value="ECO:0007669"/>
    <property type="project" value="UniProtKB-KW"/>
</dbReference>
<dbReference type="Gene3D" id="3.40.710.10">
    <property type="entry name" value="DD-peptidase/beta-lactamase superfamily"/>
    <property type="match status" value="1"/>
</dbReference>
<reference evidence="13" key="1">
    <citation type="submission" date="2018-05" db="EMBL/GenBank/DDBJ databases">
        <title>Zavarzinia sp. HR-AS.</title>
        <authorList>
            <person name="Lee Y."/>
            <person name="Jeon C.O."/>
        </authorList>
    </citation>
    <scope>NUCLEOTIDE SEQUENCE [LARGE SCALE GENOMIC DNA]</scope>
    <source>
        <strain evidence="13">DSM 1231</strain>
    </source>
</reference>
<dbReference type="GO" id="GO:0009252">
    <property type="term" value="P:peptidoglycan biosynthetic process"/>
    <property type="evidence" value="ECO:0007669"/>
    <property type="project" value="UniProtKB-KW"/>
</dbReference>
<keyword evidence="2" id="KW-0732">Signal</keyword>
<dbReference type="Proteomes" id="UP000246077">
    <property type="component" value="Unassembled WGS sequence"/>
</dbReference>
<dbReference type="GO" id="GO:0009002">
    <property type="term" value="F:serine-type D-Ala-D-Ala carboxypeptidase activity"/>
    <property type="evidence" value="ECO:0007669"/>
    <property type="project" value="InterPro"/>
</dbReference>
<protein>
    <submittedName>
        <fullName evidence="12">D-alanyl-D-alanine carboxypeptidase</fullName>
    </submittedName>
</protein>
<dbReference type="PRINTS" id="PR00725">
    <property type="entry name" value="DADACBPTASE1"/>
</dbReference>
<evidence type="ECO:0000256" key="10">
    <source>
        <dbReference type="SAM" id="MobiDB-lite"/>
    </source>
</evidence>
<feature type="compositionally biased region" description="Pro residues" evidence="10">
    <location>
        <begin position="456"/>
        <end position="467"/>
    </location>
</feature>
<evidence type="ECO:0000256" key="1">
    <source>
        <dbReference type="ARBA" id="ARBA00007164"/>
    </source>
</evidence>
<keyword evidence="12" id="KW-0121">Carboxypeptidase</keyword>
<evidence type="ECO:0000256" key="8">
    <source>
        <dbReference type="PIRSR" id="PIRSR618044-2"/>
    </source>
</evidence>
<accession>A0A317DZH1</accession>
<dbReference type="PANTHER" id="PTHR21581">
    <property type="entry name" value="D-ALANYL-D-ALANINE CARBOXYPEPTIDASE"/>
    <property type="match status" value="1"/>
</dbReference>
<keyword evidence="6" id="KW-0961">Cell wall biogenesis/degradation</keyword>
<evidence type="ECO:0000256" key="7">
    <source>
        <dbReference type="PIRSR" id="PIRSR618044-1"/>
    </source>
</evidence>
<feature type="active site" description="Proton acceptor" evidence="7">
    <location>
        <position position="177"/>
    </location>
</feature>
<feature type="active site" evidence="7">
    <location>
        <position position="234"/>
    </location>
</feature>
<proteinExistence type="inferred from homology"/>
<evidence type="ECO:0000256" key="5">
    <source>
        <dbReference type="ARBA" id="ARBA00022984"/>
    </source>
</evidence>
<keyword evidence="13" id="KW-1185">Reference proteome</keyword>
<evidence type="ECO:0000256" key="4">
    <source>
        <dbReference type="ARBA" id="ARBA00022960"/>
    </source>
</evidence>
<dbReference type="AlphaFoldDB" id="A0A317DZH1"/>
<dbReference type="GO" id="GO:0006508">
    <property type="term" value="P:proteolysis"/>
    <property type="evidence" value="ECO:0007669"/>
    <property type="project" value="InterPro"/>
</dbReference>
<feature type="region of interest" description="Disordered" evidence="10">
    <location>
        <begin position="450"/>
        <end position="486"/>
    </location>
</feature>
<feature type="active site" description="Acyl-ester intermediate" evidence="7">
    <location>
        <position position="174"/>
    </location>
</feature>
<evidence type="ECO:0000256" key="9">
    <source>
        <dbReference type="RuleBase" id="RU004016"/>
    </source>
</evidence>
<sequence>MQAVAARAAAKAASTAAGRRFVDRIVTIASTPEKPARACLTRTGAPSGRNRGNLPAQPQSWTQAPPATFGFHGQSGVRTVSSNRAFTIIQGRAMRGALLRAWSALTGHSHNTGGRGPVRAPVPLLLALALVLGAATLAAPAAQAAPPTSVVILDGSTGRVILSENPGSQRHPASLTKMMTIYMTFDAVKAGSLTLDQMLTVSANAASRPATKLGLKPGQKISVKNAIMSLITLSANDMSVVLAEAIAGSEEAFAARMTARARELGMGETLFRNANGLPDPDQVTSAFDMAKLGLALMRDHPDLYPMFSTQQWRYGGKVITNHNRMLGRYEGTNGIKTGYIRASGFNLVVSVKRDGHHLVGAIFGGTSARARDDRMIQYLDAALLRLKTQPDLVAGAPVVQPNAVAAPRAVAVAAAPAPAASPAPADIAVAAAALDAKVADISRGEEDLAEATYGAAPPPPAPAPAPAPVVAAAPPRPAPAKPAATAGSLNAQAAAAHAREASGESWGIQIGAFRRQDAAMEHLNGAARLVPATLRGAQRAVHQGSDDKGKLYRARFVGLSENDARQTCLKLRQKSVSCIALKVPSTATVTASAGSSD</sequence>
<dbReference type="Pfam" id="PF00768">
    <property type="entry name" value="Peptidase_S11"/>
    <property type="match status" value="1"/>
</dbReference>
<keyword evidence="12" id="KW-0645">Protease</keyword>
<comment type="similarity">
    <text evidence="1 9">Belongs to the peptidase S11 family.</text>
</comment>
<dbReference type="InterPro" id="IPR012338">
    <property type="entry name" value="Beta-lactam/transpept-like"/>
</dbReference>
<dbReference type="PANTHER" id="PTHR21581:SF6">
    <property type="entry name" value="TRAFFICKING PROTEIN PARTICLE COMPLEX SUBUNIT 12"/>
    <property type="match status" value="1"/>
</dbReference>
<evidence type="ECO:0000313" key="13">
    <source>
        <dbReference type="Proteomes" id="UP000246077"/>
    </source>
</evidence>
<gene>
    <name evidence="12" type="ORF">DKG75_15290</name>
</gene>
<name>A0A317DZH1_9PROT</name>
<dbReference type="EMBL" id="QGLF01000004">
    <property type="protein sequence ID" value="PWR19821.1"/>
    <property type="molecule type" value="Genomic_DNA"/>
</dbReference>
<comment type="caution">
    <text evidence="12">The sequence shown here is derived from an EMBL/GenBank/DDBJ whole genome shotgun (WGS) entry which is preliminary data.</text>
</comment>
<dbReference type="SUPFAM" id="SSF56601">
    <property type="entry name" value="beta-lactamase/transpeptidase-like"/>
    <property type="match status" value="1"/>
</dbReference>
<evidence type="ECO:0000313" key="12">
    <source>
        <dbReference type="EMBL" id="PWR19821.1"/>
    </source>
</evidence>
<dbReference type="GO" id="GO:0071555">
    <property type="term" value="P:cell wall organization"/>
    <property type="evidence" value="ECO:0007669"/>
    <property type="project" value="UniProtKB-KW"/>
</dbReference>